<sequence length="126" mass="14982">MNVKYKPFGVQFSKEQIYSEGGRPVIYQGLKEFNLLNKTIEWRHVTYEPVGKSKIDFTWEREWRHKVDTLSVPRNATVYVKNEDYVHRLKYELQAAYESSAFYESMANGHDWPNPDKVEFNILSID</sequence>
<proteinExistence type="predicted"/>
<organism evidence="1 2">
    <name type="scientific">Comamonas terrae</name>
    <dbReference type="NCBI Taxonomy" id="673548"/>
    <lineage>
        <taxon>Bacteria</taxon>
        <taxon>Pseudomonadati</taxon>
        <taxon>Pseudomonadota</taxon>
        <taxon>Betaproteobacteria</taxon>
        <taxon>Burkholderiales</taxon>
        <taxon>Comamonadaceae</taxon>
        <taxon>Comamonas</taxon>
    </lineage>
</organism>
<evidence type="ECO:0000313" key="1">
    <source>
        <dbReference type="EMBL" id="MFD2756743.1"/>
    </source>
</evidence>
<dbReference type="RefSeq" id="WP_157081786.1">
    <property type="nucleotide sequence ID" value="NZ_BCNT01000001.1"/>
</dbReference>
<comment type="caution">
    <text evidence="1">The sequence shown here is derived from an EMBL/GenBank/DDBJ whole genome shotgun (WGS) entry which is preliminary data.</text>
</comment>
<name>A0ABW5USY1_9BURK</name>
<reference evidence="2" key="1">
    <citation type="journal article" date="2019" name="Int. J. Syst. Evol. Microbiol.">
        <title>The Global Catalogue of Microorganisms (GCM) 10K type strain sequencing project: providing services to taxonomists for standard genome sequencing and annotation.</title>
        <authorList>
            <consortium name="The Broad Institute Genomics Platform"/>
            <consortium name="The Broad Institute Genome Sequencing Center for Infectious Disease"/>
            <person name="Wu L."/>
            <person name="Ma J."/>
        </authorList>
    </citation>
    <scope>NUCLEOTIDE SEQUENCE [LARGE SCALE GENOMIC DNA]</scope>
    <source>
        <strain evidence="2">TISTR 1906</strain>
    </source>
</reference>
<evidence type="ECO:0000313" key="2">
    <source>
        <dbReference type="Proteomes" id="UP001597463"/>
    </source>
</evidence>
<dbReference type="Proteomes" id="UP001597463">
    <property type="component" value="Unassembled WGS sequence"/>
</dbReference>
<gene>
    <name evidence="1" type="ORF">ACFSW6_21980</name>
</gene>
<dbReference type="EMBL" id="JBHUMV010000020">
    <property type="protein sequence ID" value="MFD2756743.1"/>
    <property type="molecule type" value="Genomic_DNA"/>
</dbReference>
<protein>
    <submittedName>
        <fullName evidence="1">Uncharacterized protein</fullName>
    </submittedName>
</protein>
<keyword evidence="2" id="KW-1185">Reference proteome</keyword>
<accession>A0ABW5USY1</accession>